<organism evidence="4 5">
    <name type="scientific">Carnobacterium divergens</name>
    <name type="common">Lactobacillus divergens</name>
    <dbReference type="NCBI Taxonomy" id="2748"/>
    <lineage>
        <taxon>Bacteria</taxon>
        <taxon>Bacillati</taxon>
        <taxon>Bacillota</taxon>
        <taxon>Bacilli</taxon>
        <taxon>Lactobacillales</taxon>
        <taxon>Carnobacteriaceae</taxon>
        <taxon>Carnobacterium</taxon>
    </lineage>
</organism>
<dbReference type="SUPFAM" id="SSF55729">
    <property type="entry name" value="Acyl-CoA N-acyltransferases (Nat)"/>
    <property type="match status" value="1"/>
</dbReference>
<evidence type="ECO:0000313" key="4">
    <source>
        <dbReference type="EMBL" id="TFJ27497.1"/>
    </source>
</evidence>
<name>A0A7Z8D013_CARDV</name>
<gene>
    <name evidence="4" type="ORF">CKN69_06525</name>
</gene>
<evidence type="ECO:0000256" key="2">
    <source>
        <dbReference type="ARBA" id="ARBA00023315"/>
    </source>
</evidence>
<dbReference type="CDD" id="cd04301">
    <property type="entry name" value="NAT_SF"/>
    <property type="match status" value="1"/>
</dbReference>
<dbReference type="AlphaFoldDB" id="A0A7Z8D013"/>
<accession>A0A7Z8D013</accession>
<keyword evidence="2" id="KW-0012">Acyltransferase</keyword>
<dbReference type="EMBL" id="NRPP01000010">
    <property type="protein sequence ID" value="TFJ27497.1"/>
    <property type="molecule type" value="Genomic_DNA"/>
</dbReference>
<dbReference type="PROSITE" id="PS51186">
    <property type="entry name" value="GNAT"/>
    <property type="match status" value="1"/>
</dbReference>
<keyword evidence="1" id="KW-0808">Transferase</keyword>
<reference evidence="4 5" key="1">
    <citation type="journal article" date="2018" name="Int. J. Food Microbiol.">
        <title>Growth of Carnobacterium spp. isolated from chilled vacuum-packaged meat under relevant acidic conditions.</title>
        <authorList>
            <person name="Zhang P."/>
            <person name="Badoni M."/>
            <person name="Ganzle M."/>
            <person name="Yang X."/>
        </authorList>
    </citation>
    <scope>NUCLEOTIDE SEQUENCE [LARGE SCALE GENOMIC DNA]</scope>
    <source>
        <strain evidence="4 5">B2</strain>
    </source>
</reference>
<dbReference type="RefSeq" id="WP_135026001.1">
    <property type="nucleotide sequence ID" value="NZ_JBFUWK010000004.1"/>
</dbReference>
<evidence type="ECO:0000313" key="5">
    <source>
        <dbReference type="Proteomes" id="UP000297938"/>
    </source>
</evidence>
<sequence length="194" mass="22506">MDTTIKSMDCLSNETQEEIAMIFSNSFYSLYKSFAKDEHQLAKVLKGSFQANWLVAYKNNEPIGLLSYSDNQNRAICLNKKTIRKELGLIKGSIVYSILSKEFHQPLNYTDDVGYIEFIATLPEARGQKVAQRLITHLFDQKKYSKYILEVGDTNEIAVNLYKKMGFKEFERKVDMNSKQTGFNERIYMENSPY</sequence>
<evidence type="ECO:0000259" key="3">
    <source>
        <dbReference type="PROSITE" id="PS51186"/>
    </source>
</evidence>
<dbReference type="Gene3D" id="3.40.630.30">
    <property type="match status" value="1"/>
</dbReference>
<dbReference type="PANTHER" id="PTHR43420">
    <property type="entry name" value="ACETYLTRANSFERASE"/>
    <property type="match status" value="1"/>
</dbReference>
<dbReference type="Pfam" id="PF00583">
    <property type="entry name" value="Acetyltransf_1"/>
    <property type="match status" value="1"/>
</dbReference>
<dbReference type="Proteomes" id="UP000297938">
    <property type="component" value="Unassembled WGS sequence"/>
</dbReference>
<protein>
    <recommendedName>
        <fullName evidence="3">N-acetyltransferase domain-containing protein</fullName>
    </recommendedName>
</protein>
<proteinExistence type="predicted"/>
<comment type="caution">
    <text evidence="4">The sequence shown here is derived from an EMBL/GenBank/DDBJ whole genome shotgun (WGS) entry which is preliminary data.</text>
</comment>
<dbReference type="InterPro" id="IPR000182">
    <property type="entry name" value="GNAT_dom"/>
</dbReference>
<dbReference type="InterPro" id="IPR050680">
    <property type="entry name" value="YpeA/RimI_acetyltransf"/>
</dbReference>
<evidence type="ECO:0000256" key="1">
    <source>
        <dbReference type="ARBA" id="ARBA00022679"/>
    </source>
</evidence>
<dbReference type="InterPro" id="IPR016181">
    <property type="entry name" value="Acyl_CoA_acyltransferase"/>
</dbReference>
<feature type="domain" description="N-acetyltransferase" evidence="3">
    <location>
        <begin position="3"/>
        <end position="190"/>
    </location>
</feature>
<dbReference type="GO" id="GO:0016747">
    <property type="term" value="F:acyltransferase activity, transferring groups other than amino-acyl groups"/>
    <property type="evidence" value="ECO:0007669"/>
    <property type="project" value="InterPro"/>
</dbReference>